<dbReference type="CDD" id="cd02696">
    <property type="entry name" value="MurNAc-LAA"/>
    <property type="match status" value="1"/>
</dbReference>
<keyword evidence="6" id="KW-1185">Reference proteome</keyword>
<dbReference type="GO" id="GO:0030288">
    <property type="term" value="C:outer membrane-bounded periplasmic space"/>
    <property type="evidence" value="ECO:0007669"/>
    <property type="project" value="TreeGrafter"/>
</dbReference>
<evidence type="ECO:0000256" key="1">
    <source>
        <dbReference type="ARBA" id="ARBA00022801"/>
    </source>
</evidence>
<keyword evidence="3" id="KW-0732">Signal</keyword>
<feature type="chain" id="PRO_5039286648" description="MurNAc-LAA domain-containing protein" evidence="3">
    <location>
        <begin position="22"/>
        <end position="248"/>
    </location>
</feature>
<dbReference type="AlphaFoldDB" id="A0A089LGX9"/>
<dbReference type="Proteomes" id="UP000029518">
    <property type="component" value="Chromosome"/>
</dbReference>
<organism evidence="5 6">
    <name type="scientific">Paenibacillus borealis</name>
    <dbReference type="NCBI Taxonomy" id="160799"/>
    <lineage>
        <taxon>Bacteria</taxon>
        <taxon>Bacillati</taxon>
        <taxon>Bacillota</taxon>
        <taxon>Bacilli</taxon>
        <taxon>Bacillales</taxon>
        <taxon>Paenibacillaceae</taxon>
        <taxon>Paenibacillus</taxon>
    </lineage>
</organism>
<evidence type="ECO:0000259" key="4">
    <source>
        <dbReference type="SMART" id="SM00646"/>
    </source>
</evidence>
<dbReference type="HOGENOM" id="CLU_014322_9_5_9"/>
<dbReference type="SUPFAM" id="SSF53187">
    <property type="entry name" value="Zn-dependent exopeptidases"/>
    <property type="match status" value="1"/>
</dbReference>
<sequence>MRKMYIIAAAWLCLLMLAACSDGVSNGSGGDSADSSLAAAPAAGKPEAIHEPGSTSGPASSDPVYSGPVYKVVIDPGHGGEDPGATSVSGRFEKEFNLSVSQQIAAKLADDPQIQIELTRTGDAFISTHELYRPEFANNLPADLFISIHGNTYEDASASGTESFYYHDESLAFAETIHKHVIQATGLKDRGVKVENFFVLRETEMPSVLLELGYLTNPGDETKMWTAEFQEDVASAIIDGIREYLQLD</sequence>
<dbReference type="GO" id="GO:0009253">
    <property type="term" value="P:peptidoglycan catabolic process"/>
    <property type="evidence" value="ECO:0007669"/>
    <property type="project" value="InterPro"/>
</dbReference>
<dbReference type="InterPro" id="IPR002508">
    <property type="entry name" value="MurNAc-LAA_cat"/>
</dbReference>
<evidence type="ECO:0000256" key="3">
    <source>
        <dbReference type="SAM" id="SignalP"/>
    </source>
</evidence>
<dbReference type="OrthoDB" id="9806267at2"/>
<dbReference type="EMBL" id="CP009285">
    <property type="protein sequence ID" value="AIQ59345.1"/>
    <property type="molecule type" value="Genomic_DNA"/>
</dbReference>
<dbReference type="Gene3D" id="3.40.630.40">
    <property type="entry name" value="Zn-dependent exopeptidases"/>
    <property type="match status" value="1"/>
</dbReference>
<keyword evidence="1" id="KW-0378">Hydrolase</keyword>
<dbReference type="PANTHER" id="PTHR30404:SF0">
    <property type="entry name" value="N-ACETYLMURAMOYL-L-ALANINE AMIDASE AMIC"/>
    <property type="match status" value="1"/>
</dbReference>
<dbReference type="InterPro" id="IPR050695">
    <property type="entry name" value="N-acetylmuramoyl_amidase_3"/>
</dbReference>
<dbReference type="Pfam" id="PF01520">
    <property type="entry name" value="Amidase_3"/>
    <property type="match status" value="1"/>
</dbReference>
<evidence type="ECO:0000256" key="2">
    <source>
        <dbReference type="SAM" id="MobiDB-lite"/>
    </source>
</evidence>
<protein>
    <recommendedName>
        <fullName evidence="4">MurNAc-LAA domain-containing protein</fullName>
    </recommendedName>
</protein>
<dbReference type="PANTHER" id="PTHR30404">
    <property type="entry name" value="N-ACETYLMURAMOYL-L-ALANINE AMIDASE"/>
    <property type="match status" value="1"/>
</dbReference>
<dbReference type="SMART" id="SM00646">
    <property type="entry name" value="Ami_3"/>
    <property type="match status" value="1"/>
</dbReference>
<evidence type="ECO:0000313" key="6">
    <source>
        <dbReference type="Proteomes" id="UP000029518"/>
    </source>
</evidence>
<reference evidence="5" key="1">
    <citation type="submission" date="2014-08" db="EMBL/GenBank/DDBJ databases">
        <title>Comparative genomics of the Paenibacillus odorifer group.</title>
        <authorList>
            <person name="den Bakker H.C."/>
            <person name="Tsai Y.-C.Y.-C."/>
            <person name="Martin N."/>
            <person name="Korlach J."/>
            <person name="Wiedmann M."/>
        </authorList>
    </citation>
    <scope>NUCLEOTIDE SEQUENCE [LARGE SCALE GENOMIC DNA]</scope>
    <source>
        <strain evidence="5">DSM 13188</strain>
    </source>
</reference>
<gene>
    <name evidence="5" type="ORF">PBOR_22145</name>
</gene>
<feature type="domain" description="MurNAc-LAA" evidence="4">
    <location>
        <begin position="134"/>
        <end position="242"/>
    </location>
</feature>
<dbReference type="RefSeq" id="WP_042215135.1">
    <property type="nucleotide sequence ID" value="NZ_CP009285.1"/>
</dbReference>
<feature type="compositionally biased region" description="Low complexity" evidence="2">
    <location>
        <begin position="30"/>
        <end position="44"/>
    </location>
</feature>
<evidence type="ECO:0000313" key="5">
    <source>
        <dbReference type="EMBL" id="AIQ59345.1"/>
    </source>
</evidence>
<proteinExistence type="predicted"/>
<feature type="signal peptide" evidence="3">
    <location>
        <begin position="1"/>
        <end position="21"/>
    </location>
</feature>
<dbReference type="PROSITE" id="PS51257">
    <property type="entry name" value="PROKAR_LIPOPROTEIN"/>
    <property type="match status" value="1"/>
</dbReference>
<feature type="region of interest" description="Disordered" evidence="2">
    <location>
        <begin position="30"/>
        <end position="63"/>
    </location>
</feature>
<name>A0A089LGX9_PAEBO</name>
<accession>A0A089LGX9</accession>
<dbReference type="GO" id="GO:0008745">
    <property type="term" value="F:N-acetylmuramoyl-L-alanine amidase activity"/>
    <property type="evidence" value="ECO:0007669"/>
    <property type="project" value="InterPro"/>
</dbReference>
<dbReference type="KEGG" id="pbd:PBOR_22145"/>